<name>A0ABX0DCA1_9MICC</name>
<evidence type="ECO:0000313" key="3">
    <source>
        <dbReference type="EMBL" id="NGN84554.1"/>
    </source>
</evidence>
<dbReference type="Pfam" id="PF13556">
    <property type="entry name" value="HTH_30"/>
    <property type="match status" value="1"/>
</dbReference>
<gene>
    <name evidence="3" type="ORF">G6N77_13955</name>
</gene>
<proteinExistence type="predicted"/>
<evidence type="ECO:0000313" key="4">
    <source>
        <dbReference type="Proteomes" id="UP000479226"/>
    </source>
</evidence>
<feature type="domain" description="Purine catabolism PurC-like" evidence="1">
    <location>
        <begin position="7"/>
        <end position="123"/>
    </location>
</feature>
<dbReference type="EMBL" id="JAAKZI010000026">
    <property type="protein sequence ID" value="NGN84554.1"/>
    <property type="molecule type" value="Genomic_DNA"/>
</dbReference>
<dbReference type="InterPro" id="IPR051448">
    <property type="entry name" value="CdaR-like_regulators"/>
</dbReference>
<keyword evidence="4" id="KW-1185">Reference proteome</keyword>
<comment type="caution">
    <text evidence="3">The sequence shown here is derived from an EMBL/GenBank/DDBJ whole genome shotgun (WGS) entry which is preliminary data.</text>
</comment>
<feature type="domain" description="PucR C-terminal helix-turn-helix" evidence="2">
    <location>
        <begin position="434"/>
        <end position="492"/>
    </location>
</feature>
<dbReference type="InterPro" id="IPR042070">
    <property type="entry name" value="PucR_C-HTH_sf"/>
</dbReference>
<dbReference type="PANTHER" id="PTHR33744">
    <property type="entry name" value="CARBOHYDRATE DIACID REGULATOR"/>
    <property type="match status" value="1"/>
</dbReference>
<dbReference type="PANTHER" id="PTHR33744:SF1">
    <property type="entry name" value="DNA-BINDING TRANSCRIPTIONAL ACTIVATOR ADER"/>
    <property type="match status" value="1"/>
</dbReference>
<sequence length="499" mass="53945">MGVTVAELLGEPQLGLSLLAGSAGLGNQITWAHTSDLPRLWEWVTGGELMMTNGLSLPSDSAGQVAFAEALVQAGASALAIGEKMHAPEFQPEFVAACNSLPLPLLSVPYPLPFIAIARSVAEASLLEESRRLRQTARIYDLVRQVGTTGNGWNALRTRMAGELDAQLFVLDKRCLHPWHPHGEAIPHELAEALIPLLGQAAEVVKHFQWHHLGGDRHLLMMDIPTHANALLVVLPNSALHPDAVVLLHAATVLGLELSGTVLELENQYRLGSEFFLRAIDGHHGTADMESRLSGFGLPANDFIIATMSSPDEQGLDNIHANLWRHGYASACLRRANRLHVAISAGCPQDLLRHAVGPGVRIGLSRPATASGFQSALQESMWALGTAASSGESLVRYAQGPSWLGLTSFVEGQALVQHVLGPVIEYERGRKPDLILTLGTYLDNQRSWQKTAAALFVHRQTIIYRIRKISELTGLDLTETSGLAQAWIALQIHQAMDAG</sequence>
<dbReference type="Pfam" id="PF07905">
    <property type="entry name" value="PucR"/>
    <property type="match status" value="1"/>
</dbReference>
<evidence type="ECO:0000259" key="1">
    <source>
        <dbReference type="Pfam" id="PF07905"/>
    </source>
</evidence>
<protein>
    <submittedName>
        <fullName evidence="3">PucR family transcriptional regulator</fullName>
    </submittedName>
</protein>
<organism evidence="3 4">
    <name type="scientific">Arthrobacter silviterrae</name>
    <dbReference type="NCBI Taxonomy" id="2026658"/>
    <lineage>
        <taxon>Bacteria</taxon>
        <taxon>Bacillati</taxon>
        <taxon>Actinomycetota</taxon>
        <taxon>Actinomycetes</taxon>
        <taxon>Micrococcales</taxon>
        <taxon>Micrococcaceae</taxon>
        <taxon>Arthrobacter</taxon>
    </lineage>
</organism>
<evidence type="ECO:0000259" key="2">
    <source>
        <dbReference type="Pfam" id="PF13556"/>
    </source>
</evidence>
<dbReference type="Gene3D" id="1.10.10.2840">
    <property type="entry name" value="PucR C-terminal helix-turn-helix domain"/>
    <property type="match status" value="1"/>
</dbReference>
<dbReference type="InterPro" id="IPR012914">
    <property type="entry name" value="PucR_dom"/>
</dbReference>
<dbReference type="Proteomes" id="UP000479226">
    <property type="component" value="Unassembled WGS sequence"/>
</dbReference>
<accession>A0ABX0DCA1</accession>
<dbReference type="RefSeq" id="WP_165182781.1">
    <property type="nucleotide sequence ID" value="NZ_JAAKZI010000026.1"/>
</dbReference>
<reference evidence="3 4" key="1">
    <citation type="submission" date="2020-02" db="EMBL/GenBank/DDBJ databases">
        <title>Genome sequence of the type strain DSM 27180 of Arthrobacter silviterrae.</title>
        <authorList>
            <person name="Gao J."/>
            <person name="Sun J."/>
        </authorList>
    </citation>
    <scope>NUCLEOTIDE SEQUENCE [LARGE SCALE GENOMIC DNA]</scope>
    <source>
        <strain evidence="3 4">DSM 27180</strain>
    </source>
</reference>
<dbReference type="InterPro" id="IPR025736">
    <property type="entry name" value="PucR_C-HTH_dom"/>
</dbReference>